<dbReference type="InterPro" id="IPR001353">
    <property type="entry name" value="Proteasome_sua/b"/>
</dbReference>
<accession>A0A915DEF9</accession>
<dbReference type="AlphaFoldDB" id="A0A915DEF9"/>
<dbReference type="InterPro" id="IPR050115">
    <property type="entry name" value="Proteasome_alpha"/>
</dbReference>
<keyword evidence="4" id="KW-1185">Reference proteome</keyword>
<dbReference type="WBParaSite" id="jg18373.1">
    <property type="protein sequence ID" value="jg18373.1"/>
    <property type="gene ID" value="jg18373"/>
</dbReference>
<dbReference type="Gene3D" id="3.60.20.10">
    <property type="entry name" value="Glutamine Phosphoribosylpyrophosphate, subunit 1, domain 1"/>
    <property type="match status" value="1"/>
</dbReference>
<evidence type="ECO:0000313" key="4">
    <source>
        <dbReference type="Proteomes" id="UP000887574"/>
    </source>
</evidence>
<dbReference type="InterPro" id="IPR000426">
    <property type="entry name" value="Proteasome_asu_N"/>
</dbReference>
<proteinExistence type="predicted"/>
<feature type="domain" description="Proteasome alpha-type subunits" evidence="3">
    <location>
        <begin position="8"/>
        <end position="30"/>
    </location>
</feature>
<organism evidence="4 5">
    <name type="scientific">Ditylenchus dipsaci</name>
    <dbReference type="NCBI Taxonomy" id="166011"/>
    <lineage>
        <taxon>Eukaryota</taxon>
        <taxon>Metazoa</taxon>
        <taxon>Ecdysozoa</taxon>
        <taxon>Nematoda</taxon>
        <taxon>Chromadorea</taxon>
        <taxon>Rhabditida</taxon>
        <taxon>Tylenchina</taxon>
        <taxon>Tylenchomorpha</taxon>
        <taxon>Sphaerularioidea</taxon>
        <taxon>Anguinidae</taxon>
        <taxon>Anguininae</taxon>
        <taxon>Ditylenchus</taxon>
    </lineage>
</organism>
<comment type="function">
    <text evidence="1">The proteasome is a multicatalytic proteinase complex which is characterized by its ability to cleave peptides with Arg, Phe, Tyr, Leu, and Glu adjacent to the leaving group at neutral or slightly basic pH. The proteasome has an ATP-dependent proteolytic activity.</text>
</comment>
<dbReference type="SMART" id="SM00948">
    <property type="entry name" value="Proteasome_A_N"/>
    <property type="match status" value="1"/>
</dbReference>
<evidence type="ECO:0000313" key="5">
    <source>
        <dbReference type="WBParaSite" id="jg18373.1"/>
    </source>
</evidence>
<dbReference type="Pfam" id="PF10584">
    <property type="entry name" value="Proteasome_A_N"/>
    <property type="match status" value="1"/>
</dbReference>
<dbReference type="GO" id="GO:0006511">
    <property type="term" value="P:ubiquitin-dependent protein catabolic process"/>
    <property type="evidence" value="ECO:0007669"/>
    <property type="project" value="InterPro"/>
</dbReference>
<dbReference type="SUPFAM" id="SSF56235">
    <property type="entry name" value="N-terminal nucleophile aminohydrolases (Ntn hydrolases)"/>
    <property type="match status" value="1"/>
</dbReference>
<reference evidence="5" key="1">
    <citation type="submission" date="2022-11" db="UniProtKB">
        <authorList>
            <consortium name="WormBaseParasite"/>
        </authorList>
    </citation>
    <scope>IDENTIFICATION</scope>
</reference>
<dbReference type="Pfam" id="PF00227">
    <property type="entry name" value="Proteasome"/>
    <property type="match status" value="1"/>
</dbReference>
<evidence type="ECO:0000259" key="3">
    <source>
        <dbReference type="SMART" id="SM00948"/>
    </source>
</evidence>
<keyword evidence="2" id="KW-0647">Proteasome</keyword>
<dbReference type="InterPro" id="IPR029055">
    <property type="entry name" value="Ntn_hydrolases_N"/>
</dbReference>
<dbReference type="Proteomes" id="UP000887574">
    <property type="component" value="Unplaced"/>
</dbReference>
<evidence type="ECO:0000256" key="2">
    <source>
        <dbReference type="ARBA" id="ARBA00022942"/>
    </source>
</evidence>
<protein>
    <submittedName>
        <fullName evidence="5">Proteasome alpha-type subunits domain-containing protein</fullName>
    </submittedName>
</protein>
<evidence type="ECO:0000256" key="1">
    <source>
        <dbReference type="ARBA" id="ARBA00002000"/>
    </source>
</evidence>
<sequence length="150" mass="16313">MLLTRSEYGSGVNTFSPQGLLFQVEYAIETVKVTVVVLAAEKRATSSLLVNDSINKISKVDNHISTTFAGLIVNHARQEAQSFRLTYNSKIRVEDVTQSVANIALHFGDDDSKIRMRRPLGAAFLFGGIFIDCAAKSIGAASDGADQQFK</sequence>
<name>A0A915DEF9_9BILA</name>
<dbReference type="PANTHER" id="PTHR11599">
    <property type="entry name" value="PROTEASOME SUBUNIT ALPHA/BETA"/>
    <property type="match status" value="1"/>
</dbReference>
<dbReference type="GO" id="GO:0019773">
    <property type="term" value="C:proteasome core complex, alpha-subunit complex"/>
    <property type="evidence" value="ECO:0007669"/>
    <property type="project" value="InterPro"/>
</dbReference>